<comment type="caution">
    <text evidence="4">The sequence shown here is derived from an EMBL/GenBank/DDBJ whole genome shotgun (WGS) entry which is preliminary data.</text>
</comment>
<evidence type="ECO:0000256" key="1">
    <source>
        <dbReference type="SAM" id="MobiDB-lite"/>
    </source>
</evidence>
<reference evidence="4 5" key="1">
    <citation type="journal article" date="2016" name="Genome Biol. Evol.">
        <title>Divergent and convergent evolution of fungal pathogenicity.</title>
        <authorList>
            <person name="Shang Y."/>
            <person name="Xiao G."/>
            <person name="Zheng P."/>
            <person name="Cen K."/>
            <person name="Zhan S."/>
            <person name="Wang C."/>
        </authorList>
    </citation>
    <scope>NUCLEOTIDE SEQUENCE [LARGE SCALE GENOMIC DNA]</scope>
    <source>
        <strain evidence="4 5">ARSEF 2679</strain>
    </source>
</reference>
<dbReference type="ESTHER" id="9hypo-a0a167qnf7">
    <property type="family name" value="Fungal_carboxylesterase_lipase"/>
</dbReference>
<evidence type="ECO:0000259" key="3">
    <source>
        <dbReference type="Pfam" id="PF00135"/>
    </source>
</evidence>
<dbReference type="InterPro" id="IPR029058">
    <property type="entry name" value="AB_hydrolase_fold"/>
</dbReference>
<accession>A0A167QNF7</accession>
<feature type="domain" description="Carboxylesterase type B" evidence="3">
    <location>
        <begin position="27"/>
        <end position="261"/>
    </location>
</feature>
<feature type="compositionally biased region" description="Polar residues" evidence="1">
    <location>
        <begin position="276"/>
        <end position="285"/>
    </location>
</feature>
<gene>
    <name evidence="4" type="ORF">ISF_07040</name>
</gene>
<dbReference type="SUPFAM" id="SSF53474">
    <property type="entry name" value="alpha/beta-Hydrolases"/>
    <property type="match status" value="1"/>
</dbReference>
<dbReference type="InterPro" id="IPR002018">
    <property type="entry name" value="CarbesteraseB"/>
</dbReference>
<dbReference type="Pfam" id="PF00135">
    <property type="entry name" value="COesterase"/>
    <property type="match status" value="2"/>
</dbReference>
<protein>
    <submittedName>
        <fullName evidence="4">Carboxylesterase, type B</fullName>
    </submittedName>
</protein>
<dbReference type="Proteomes" id="UP000076744">
    <property type="component" value="Unassembled WGS sequence"/>
</dbReference>
<dbReference type="Gene3D" id="3.40.50.1820">
    <property type="entry name" value="alpha/beta hydrolase"/>
    <property type="match status" value="2"/>
</dbReference>
<dbReference type="OrthoDB" id="408631at2759"/>
<keyword evidence="2" id="KW-0732">Signal</keyword>
<evidence type="ECO:0000313" key="5">
    <source>
        <dbReference type="Proteomes" id="UP000076744"/>
    </source>
</evidence>
<feature type="compositionally biased region" description="Polar residues" evidence="1">
    <location>
        <begin position="300"/>
        <end position="326"/>
    </location>
</feature>
<dbReference type="InterPro" id="IPR050309">
    <property type="entry name" value="Type-B_Carboxylest/Lipase"/>
</dbReference>
<evidence type="ECO:0000256" key="2">
    <source>
        <dbReference type="SAM" id="SignalP"/>
    </source>
</evidence>
<proteinExistence type="predicted"/>
<feature type="compositionally biased region" description="Acidic residues" evidence="1">
    <location>
        <begin position="385"/>
        <end position="397"/>
    </location>
</feature>
<dbReference type="RefSeq" id="XP_018702289.1">
    <property type="nucleotide sequence ID" value="XM_018850644.1"/>
</dbReference>
<dbReference type="PANTHER" id="PTHR11559">
    <property type="entry name" value="CARBOXYLESTERASE"/>
    <property type="match status" value="1"/>
</dbReference>
<dbReference type="GeneID" id="30023332"/>
<sequence length="691" mass="76509">MQFRPACLVAATALLFSPSVVAVPELVKLPYAQYQGVALENGVTQWLGMRYAAPPTGDRRFRPPEEPFPKHDVQSAASHGTRCLVTGQPPNATGFGEDCLFVNVQAPTRATPKSRLPVLMWLRGDGFGDPQSYAEVNATDFIARNGHDMVVVTFNSRLGPYGFLSRVDGMTTNNGIRDQTKAVEWVSRFIRNFGGDPEQMVLGGSGIGAQNVLVHITMYTGFRASFRGVIAESPSFAPMLTLDEAEAQYHRFAEQMGCSSRGNSTRARRSTDEPTNDNSGSSRSSKYAPGGKDDCEKNSPEQNSFGKNPSGENPSGENPSGQNSFGESPFGENPFGENPSGENSSTQNASEQNPPQQSPEQSPEQNPEQNSEQNPEQNPGQTPELDPENIPEQETGEETTAGKNTPECLLALSADDIQKANYKAVMSNPNTPPWDQWLPVIDFELIMNSTSESFKSGHIAQVPFLMGNLAANAGTAFLHRNASSTETVADYIRDLYPHLTAADVEEITTAYPHVNGTCVDPRGCAQRVIHQLHQESRYTCPLLAAAEGFKKAGVEHTYMYLWDAGDGLDDYSHLGARQNVETALLWGPEHGHLPASFRPGGENHPSVMVKQRYWANFVRSRNPNRRQRFRDFEAEMDAGGKKVRLRVWRVWFVRQRRRLVLRNGGETEEKTTKSLRWGCTFWNRMADRMRI</sequence>
<name>A0A167QNF7_CORFA</name>
<organism evidence="4 5">
    <name type="scientific">Cordyceps fumosorosea (strain ARSEF 2679)</name>
    <name type="common">Isaria fumosorosea</name>
    <dbReference type="NCBI Taxonomy" id="1081104"/>
    <lineage>
        <taxon>Eukaryota</taxon>
        <taxon>Fungi</taxon>
        <taxon>Dikarya</taxon>
        <taxon>Ascomycota</taxon>
        <taxon>Pezizomycotina</taxon>
        <taxon>Sordariomycetes</taxon>
        <taxon>Hypocreomycetidae</taxon>
        <taxon>Hypocreales</taxon>
        <taxon>Cordycipitaceae</taxon>
        <taxon>Cordyceps</taxon>
    </lineage>
</organism>
<feature type="chain" id="PRO_5007891629" evidence="2">
    <location>
        <begin position="23"/>
        <end position="691"/>
    </location>
</feature>
<dbReference type="EMBL" id="AZHB01000019">
    <property type="protein sequence ID" value="OAA57799.1"/>
    <property type="molecule type" value="Genomic_DNA"/>
</dbReference>
<dbReference type="AlphaFoldDB" id="A0A167QNF7"/>
<evidence type="ECO:0000313" key="4">
    <source>
        <dbReference type="EMBL" id="OAA57799.1"/>
    </source>
</evidence>
<keyword evidence="5" id="KW-1185">Reference proteome</keyword>
<feature type="signal peptide" evidence="2">
    <location>
        <begin position="1"/>
        <end position="22"/>
    </location>
</feature>
<dbReference type="STRING" id="1081104.A0A167QNF7"/>
<feature type="region of interest" description="Disordered" evidence="1">
    <location>
        <begin position="255"/>
        <end position="405"/>
    </location>
</feature>
<feature type="compositionally biased region" description="Low complexity" evidence="1">
    <location>
        <begin position="347"/>
        <end position="379"/>
    </location>
</feature>
<feature type="domain" description="Carboxylesterase type B" evidence="3">
    <location>
        <begin position="399"/>
        <end position="630"/>
    </location>
</feature>